<evidence type="ECO:0000256" key="1">
    <source>
        <dbReference type="RuleBase" id="RU003651"/>
    </source>
</evidence>
<dbReference type="GeneID" id="96953356"/>
<keyword evidence="1 4" id="KW-0067">ATP-binding</keyword>
<organism evidence="4 5">
    <name type="scientific">Haloplanus litoreus</name>
    <dbReference type="NCBI Taxonomy" id="767515"/>
    <lineage>
        <taxon>Archaea</taxon>
        <taxon>Methanobacteriati</taxon>
        <taxon>Methanobacteriota</taxon>
        <taxon>Stenosarchaea group</taxon>
        <taxon>Halobacteria</taxon>
        <taxon>Halobacteriales</taxon>
        <taxon>Haloferacaceae</taxon>
        <taxon>Haloplanus</taxon>
    </lineage>
</organism>
<protein>
    <submittedName>
        <fullName evidence="4">ATP-binding protein</fullName>
    </submittedName>
</protein>
<feature type="domain" description="AAA+ ATPase" evidence="3">
    <location>
        <begin position="169"/>
        <end position="304"/>
    </location>
</feature>
<feature type="compositionally biased region" description="Low complexity" evidence="2">
    <location>
        <begin position="107"/>
        <end position="118"/>
    </location>
</feature>
<keyword evidence="1" id="KW-0547">Nucleotide-binding</keyword>
<dbReference type="SUPFAM" id="SSF52540">
    <property type="entry name" value="P-loop containing nucleoside triphosphate hydrolases"/>
    <property type="match status" value="1"/>
</dbReference>
<feature type="region of interest" description="Disordered" evidence="2">
    <location>
        <begin position="72"/>
        <end position="118"/>
    </location>
</feature>
<dbReference type="GO" id="GO:0005524">
    <property type="term" value="F:ATP binding"/>
    <property type="evidence" value="ECO:0007669"/>
    <property type="project" value="UniProtKB-KW"/>
</dbReference>
<dbReference type="InterPro" id="IPR050304">
    <property type="entry name" value="MT-severing_AAA_ATPase"/>
</dbReference>
<dbReference type="RefSeq" id="WP_379703222.1">
    <property type="nucleotide sequence ID" value="NZ_JBHTAT010000001.1"/>
</dbReference>
<sequence length="388" mass="42684">MDDSIQRDILQDRYEKCRAKADRLRSQGNAKKAATYYEQCAEAMADLADTESSDSLAEKRRDLARNLATVAEQLRQSESVEEAGPVAGERGGEASDERSRDTDDSASDGTDGGSAAAETVEDACEYLESPPALDFDDVGGMHELKRTLRDKVIDPLERSDLYEKYDLGVVNGIMLYGPPGTGKTYITRALAGKLGYNFIDVEPTDITSSLVGEAADNVSELYDVARDNQPCLIFLDEVDALMPSRSGGSQKTQSERQMVNQFLTELTETRGEDVITVTATNIPDEVDGAATSRFQERIEVPPPDSAAREAILRVHLRDRPALPDEIDWERIRRLSEGYSGRDLEVVANDAALAALQEAVEADEIQHVRQEHIEDALAETDPSLDHWNG</sequence>
<dbReference type="InterPro" id="IPR003959">
    <property type="entry name" value="ATPase_AAA_core"/>
</dbReference>
<dbReference type="EMBL" id="JBHTAT010000001">
    <property type="protein sequence ID" value="MFC7255015.1"/>
    <property type="molecule type" value="Genomic_DNA"/>
</dbReference>
<dbReference type="PANTHER" id="PTHR23074">
    <property type="entry name" value="AAA DOMAIN-CONTAINING"/>
    <property type="match status" value="1"/>
</dbReference>
<feature type="compositionally biased region" description="Basic and acidic residues" evidence="2">
    <location>
        <begin position="90"/>
        <end position="103"/>
    </location>
</feature>
<dbReference type="InterPro" id="IPR041569">
    <property type="entry name" value="AAA_lid_3"/>
</dbReference>
<dbReference type="InterPro" id="IPR003593">
    <property type="entry name" value="AAA+_ATPase"/>
</dbReference>
<dbReference type="PROSITE" id="PS00674">
    <property type="entry name" value="AAA"/>
    <property type="match status" value="1"/>
</dbReference>
<keyword evidence="5" id="KW-1185">Reference proteome</keyword>
<evidence type="ECO:0000256" key="2">
    <source>
        <dbReference type="SAM" id="MobiDB-lite"/>
    </source>
</evidence>
<comment type="similarity">
    <text evidence="1">Belongs to the AAA ATPase family.</text>
</comment>
<dbReference type="AlphaFoldDB" id="A0ABD5ZXA5"/>
<evidence type="ECO:0000259" key="3">
    <source>
        <dbReference type="SMART" id="SM00382"/>
    </source>
</evidence>
<evidence type="ECO:0000313" key="4">
    <source>
        <dbReference type="EMBL" id="MFC7255015.1"/>
    </source>
</evidence>
<dbReference type="Pfam" id="PF17862">
    <property type="entry name" value="AAA_lid_3"/>
    <property type="match status" value="1"/>
</dbReference>
<evidence type="ECO:0000313" key="5">
    <source>
        <dbReference type="Proteomes" id="UP001596434"/>
    </source>
</evidence>
<dbReference type="Proteomes" id="UP001596434">
    <property type="component" value="Unassembled WGS sequence"/>
</dbReference>
<dbReference type="InterPro" id="IPR003960">
    <property type="entry name" value="ATPase_AAA_CS"/>
</dbReference>
<dbReference type="InterPro" id="IPR027417">
    <property type="entry name" value="P-loop_NTPase"/>
</dbReference>
<proteinExistence type="inferred from homology"/>
<dbReference type="Gene3D" id="1.10.8.60">
    <property type="match status" value="1"/>
</dbReference>
<gene>
    <name evidence="4" type="ORF">ACFQKE_06865</name>
</gene>
<comment type="caution">
    <text evidence="4">The sequence shown here is derived from an EMBL/GenBank/DDBJ whole genome shotgun (WGS) entry which is preliminary data.</text>
</comment>
<dbReference type="SMART" id="SM00382">
    <property type="entry name" value="AAA"/>
    <property type="match status" value="1"/>
</dbReference>
<dbReference type="PANTHER" id="PTHR23074:SF83">
    <property type="entry name" value="VACUOLAR PROTEIN SORTING-ASSOCIATED PROTEIN 4A"/>
    <property type="match status" value="1"/>
</dbReference>
<name>A0ABD5ZXA5_9EURY</name>
<reference evidence="4 5" key="1">
    <citation type="journal article" date="2019" name="Int. J. Syst. Evol. Microbiol.">
        <title>The Global Catalogue of Microorganisms (GCM) 10K type strain sequencing project: providing services to taxonomists for standard genome sequencing and annotation.</title>
        <authorList>
            <consortium name="The Broad Institute Genomics Platform"/>
            <consortium name="The Broad Institute Genome Sequencing Center for Infectious Disease"/>
            <person name="Wu L."/>
            <person name="Ma J."/>
        </authorList>
    </citation>
    <scope>NUCLEOTIDE SEQUENCE [LARGE SCALE GENOMIC DNA]</scope>
    <source>
        <strain evidence="4 5">GX21</strain>
    </source>
</reference>
<dbReference type="Gene3D" id="3.40.50.300">
    <property type="entry name" value="P-loop containing nucleotide triphosphate hydrolases"/>
    <property type="match status" value="1"/>
</dbReference>
<accession>A0ABD5ZXA5</accession>
<dbReference type="Pfam" id="PF00004">
    <property type="entry name" value="AAA"/>
    <property type="match status" value="1"/>
</dbReference>